<keyword evidence="7" id="KW-1185">Reference proteome</keyword>
<dbReference type="Proteomes" id="UP000035268">
    <property type="component" value="Chromosome"/>
</dbReference>
<name>A0A0G3EFR7_9BACT</name>
<keyword evidence="2 3" id="KW-0802">TPR repeat</keyword>
<organism evidence="6 7">
    <name type="scientific">Kiritimatiella glycovorans</name>
    <dbReference type="NCBI Taxonomy" id="1307763"/>
    <lineage>
        <taxon>Bacteria</taxon>
        <taxon>Pseudomonadati</taxon>
        <taxon>Kiritimatiellota</taxon>
        <taxon>Kiritimatiellia</taxon>
        <taxon>Kiritimatiellales</taxon>
        <taxon>Kiritimatiellaceae</taxon>
        <taxon>Kiritimatiella</taxon>
    </lineage>
</organism>
<keyword evidence="5" id="KW-0812">Transmembrane</keyword>
<feature type="compositionally biased region" description="Basic and acidic residues" evidence="4">
    <location>
        <begin position="9"/>
        <end position="23"/>
    </location>
</feature>
<dbReference type="PROSITE" id="PS50005">
    <property type="entry name" value="TPR"/>
    <property type="match status" value="2"/>
</dbReference>
<dbReference type="PROSITE" id="PS50293">
    <property type="entry name" value="TPR_REGION"/>
    <property type="match status" value="1"/>
</dbReference>
<evidence type="ECO:0000313" key="6">
    <source>
        <dbReference type="EMBL" id="AKJ64252.1"/>
    </source>
</evidence>
<dbReference type="SMART" id="SM00028">
    <property type="entry name" value="TPR"/>
    <property type="match status" value="2"/>
</dbReference>
<feature type="compositionally biased region" description="Basic and acidic residues" evidence="4">
    <location>
        <begin position="40"/>
        <end position="57"/>
    </location>
</feature>
<proteinExistence type="predicted"/>
<evidence type="ECO:0000256" key="2">
    <source>
        <dbReference type="ARBA" id="ARBA00022803"/>
    </source>
</evidence>
<dbReference type="InterPro" id="IPR011990">
    <property type="entry name" value="TPR-like_helical_dom_sf"/>
</dbReference>
<feature type="repeat" description="TPR" evidence="3">
    <location>
        <begin position="289"/>
        <end position="322"/>
    </location>
</feature>
<evidence type="ECO:0000256" key="1">
    <source>
        <dbReference type="ARBA" id="ARBA00022737"/>
    </source>
</evidence>
<protein>
    <submittedName>
        <fullName evidence="6">Tetratricopeptide repeat protein</fullName>
    </submittedName>
</protein>
<dbReference type="AlphaFoldDB" id="A0A0G3EFR7"/>
<dbReference type="InterPro" id="IPR019734">
    <property type="entry name" value="TPR_rpt"/>
</dbReference>
<dbReference type="SUPFAM" id="SSF48452">
    <property type="entry name" value="TPR-like"/>
    <property type="match status" value="1"/>
</dbReference>
<evidence type="ECO:0000256" key="3">
    <source>
        <dbReference type="PROSITE-ProRule" id="PRU00339"/>
    </source>
</evidence>
<reference evidence="7" key="1">
    <citation type="submission" date="2015-02" db="EMBL/GenBank/DDBJ databases">
        <title>Description and complete genome sequence of the first cultured representative of the subdivision 5 of the Verrucomicrobia phylum.</title>
        <authorList>
            <person name="Spring S."/>
            <person name="Bunk B."/>
            <person name="Sproer C."/>
            <person name="Klenk H.-P."/>
        </authorList>
    </citation>
    <scope>NUCLEOTIDE SEQUENCE [LARGE SCALE GENOMIC DNA]</scope>
    <source>
        <strain evidence="7">L21-Fru-AB</strain>
    </source>
</reference>
<feature type="region of interest" description="Disordered" evidence="4">
    <location>
        <begin position="1"/>
        <end position="69"/>
    </location>
</feature>
<evidence type="ECO:0000256" key="5">
    <source>
        <dbReference type="SAM" id="Phobius"/>
    </source>
</evidence>
<sequence>MKWFRKKRGNDGDDPDSRSKDEAGQNPQDGLYGGGPKYRTLQEEMTGHKRRSSYERRAHSRHSKEKVDRDEQERNVIPLLFLFKWACLAAIVIAGLWTLKSYLASGNMRLSEELQETQAQLERLKKRSAGEAPVFDISRTDQMPFMIKKWKDADAATRSAVNLLRWEGRKEAEQRLRDALEADPGHQEARVMMARMAMQNEEHLRAVDLLVPALNTDPDRRELRLMLASALENAHEFEAARYVAEWITTDEPHNIEALEIAARVRFQLGDLDKALEHYETILKVNSGHIEALNGMANIYYQKEEYKKAIPRYTRLMELQPDEWRHYYRAAVCNAQMEKPVQSVIALELASSNFGDARVIAWLGVDEFNPIRESHLFQGFAQRMVQGSKAGEMASAEEAQKKKKKVIETPKSMKELEFGMKAFEDQLFEETE</sequence>
<dbReference type="PANTHER" id="PTHR45586:SF1">
    <property type="entry name" value="LIPOPOLYSACCHARIDE ASSEMBLY PROTEIN B"/>
    <property type="match status" value="1"/>
</dbReference>
<keyword evidence="5" id="KW-1133">Transmembrane helix</keyword>
<dbReference type="Gene3D" id="1.25.40.10">
    <property type="entry name" value="Tetratricopeptide repeat domain"/>
    <property type="match status" value="1"/>
</dbReference>
<feature type="transmembrane region" description="Helical" evidence="5">
    <location>
        <begin position="76"/>
        <end position="99"/>
    </location>
</feature>
<gene>
    <name evidence="6" type="ORF">L21SP4_00993</name>
</gene>
<evidence type="ECO:0000256" key="4">
    <source>
        <dbReference type="SAM" id="MobiDB-lite"/>
    </source>
</evidence>
<dbReference type="OrthoDB" id="5452667at2"/>
<dbReference type="PANTHER" id="PTHR45586">
    <property type="entry name" value="TPR REPEAT-CONTAINING PROTEIN PA4667"/>
    <property type="match status" value="1"/>
</dbReference>
<dbReference type="KEGG" id="vbl:L21SP4_00993"/>
<evidence type="ECO:0000313" key="7">
    <source>
        <dbReference type="Proteomes" id="UP000035268"/>
    </source>
</evidence>
<dbReference type="STRING" id="1307763.L21SP4_00993"/>
<feature type="repeat" description="TPR" evidence="3">
    <location>
        <begin position="255"/>
        <end position="288"/>
    </location>
</feature>
<dbReference type="Pfam" id="PF14559">
    <property type="entry name" value="TPR_19"/>
    <property type="match status" value="1"/>
</dbReference>
<accession>A0A0G3EFR7</accession>
<dbReference type="EMBL" id="CP010904">
    <property type="protein sequence ID" value="AKJ64252.1"/>
    <property type="molecule type" value="Genomic_DNA"/>
</dbReference>
<keyword evidence="5" id="KW-0472">Membrane</keyword>
<reference evidence="6 7" key="2">
    <citation type="journal article" date="2016" name="ISME J.">
        <title>Characterization of the first cultured representative of Verrucomicrobia subdivision 5 indicates the proposal of a novel phylum.</title>
        <authorList>
            <person name="Spring S."/>
            <person name="Bunk B."/>
            <person name="Sproer C."/>
            <person name="Schumann P."/>
            <person name="Rohde M."/>
            <person name="Tindall B.J."/>
            <person name="Klenk H.P."/>
        </authorList>
    </citation>
    <scope>NUCLEOTIDE SEQUENCE [LARGE SCALE GENOMIC DNA]</scope>
    <source>
        <strain evidence="6 7">L21-Fru-AB</strain>
    </source>
</reference>
<keyword evidence="1" id="KW-0677">Repeat</keyword>
<dbReference type="RefSeq" id="WP_052881607.1">
    <property type="nucleotide sequence ID" value="NZ_CP010904.1"/>
</dbReference>
<dbReference type="InterPro" id="IPR051012">
    <property type="entry name" value="CellSynth/LPSAsmb/PSIAsmb"/>
</dbReference>